<feature type="non-terminal residue" evidence="2">
    <location>
        <position position="1"/>
    </location>
</feature>
<gene>
    <name evidence="2" type="ORF">K444DRAFT_536701</name>
</gene>
<protein>
    <recommendedName>
        <fullName evidence="1">Reverse transcriptase Ty1/copia-type domain-containing protein</fullName>
    </recommendedName>
</protein>
<dbReference type="GeneID" id="36583483"/>
<dbReference type="RefSeq" id="XP_024732923.1">
    <property type="nucleotide sequence ID" value="XM_024875403.1"/>
</dbReference>
<evidence type="ECO:0000313" key="2">
    <source>
        <dbReference type="EMBL" id="PMD56019.1"/>
    </source>
</evidence>
<dbReference type="AlphaFoldDB" id="A0A2J6SZ35"/>
<dbReference type="EMBL" id="KZ613854">
    <property type="protein sequence ID" value="PMD56019.1"/>
    <property type="molecule type" value="Genomic_DNA"/>
</dbReference>
<reference evidence="2 3" key="1">
    <citation type="submission" date="2016-04" db="EMBL/GenBank/DDBJ databases">
        <title>A degradative enzymes factory behind the ericoid mycorrhizal symbiosis.</title>
        <authorList>
            <consortium name="DOE Joint Genome Institute"/>
            <person name="Martino E."/>
            <person name="Morin E."/>
            <person name="Grelet G."/>
            <person name="Kuo A."/>
            <person name="Kohler A."/>
            <person name="Daghino S."/>
            <person name="Barry K."/>
            <person name="Choi C."/>
            <person name="Cichocki N."/>
            <person name="Clum A."/>
            <person name="Copeland A."/>
            <person name="Hainaut M."/>
            <person name="Haridas S."/>
            <person name="Labutti K."/>
            <person name="Lindquist E."/>
            <person name="Lipzen A."/>
            <person name="Khouja H.-R."/>
            <person name="Murat C."/>
            <person name="Ohm R."/>
            <person name="Olson A."/>
            <person name="Spatafora J."/>
            <person name="Veneault-Fourrey C."/>
            <person name="Henrissat B."/>
            <person name="Grigoriev I."/>
            <person name="Martin F."/>
            <person name="Perotto S."/>
        </authorList>
    </citation>
    <scope>NUCLEOTIDE SEQUENCE [LARGE SCALE GENOMIC DNA]</scope>
    <source>
        <strain evidence="2 3">E</strain>
    </source>
</reference>
<dbReference type="Pfam" id="PF07727">
    <property type="entry name" value="RVT_2"/>
    <property type="match status" value="1"/>
</dbReference>
<dbReference type="Proteomes" id="UP000235371">
    <property type="component" value="Unassembled WGS sequence"/>
</dbReference>
<keyword evidence="3" id="KW-1185">Reference proteome</keyword>
<feature type="domain" description="Reverse transcriptase Ty1/copia-type" evidence="1">
    <location>
        <begin position="2"/>
        <end position="76"/>
    </location>
</feature>
<evidence type="ECO:0000313" key="3">
    <source>
        <dbReference type="Proteomes" id="UP000235371"/>
    </source>
</evidence>
<sequence length="79" mass="9442">YNILTIFLALLDFKSLNTNFSIFYRDNIIIIIYINNLLITGASKPDINRIKATLNKRVKILDLEVYYFYLRIEVIRNRL</sequence>
<dbReference type="InterPro" id="IPR013103">
    <property type="entry name" value="RVT_2"/>
</dbReference>
<accession>A0A2J6SZ35</accession>
<dbReference type="InParanoid" id="A0A2J6SZ35"/>
<proteinExistence type="predicted"/>
<name>A0A2J6SZ35_9HELO</name>
<organism evidence="2 3">
    <name type="scientific">Hyaloscypha bicolor E</name>
    <dbReference type="NCBI Taxonomy" id="1095630"/>
    <lineage>
        <taxon>Eukaryota</taxon>
        <taxon>Fungi</taxon>
        <taxon>Dikarya</taxon>
        <taxon>Ascomycota</taxon>
        <taxon>Pezizomycotina</taxon>
        <taxon>Leotiomycetes</taxon>
        <taxon>Helotiales</taxon>
        <taxon>Hyaloscyphaceae</taxon>
        <taxon>Hyaloscypha</taxon>
        <taxon>Hyaloscypha bicolor</taxon>
    </lineage>
</organism>
<evidence type="ECO:0000259" key="1">
    <source>
        <dbReference type="Pfam" id="PF07727"/>
    </source>
</evidence>